<organism evidence="1 2">
    <name type="scientific">Pseudaminobacter soli</name>
    <name type="common">ex Li et al. 2025</name>
    <dbReference type="NCBI Taxonomy" id="1295366"/>
    <lineage>
        <taxon>Bacteria</taxon>
        <taxon>Pseudomonadati</taxon>
        <taxon>Pseudomonadota</taxon>
        <taxon>Alphaproteobacteria</taxon>
        <taxon>Hyphomicrobiales</taxon>
        <taxon>Phyllobacteriaceae</taxon>
        <taxon>Pseudaminobacter</taxon>
    </lineage>
</organism>
<name>A0A2P7RNE4_9HYPH</name>
<dbReference type="Proteomes" id="UP000240653">
    <property type="component" value="Unassembled WGS sequence"/>
</dbReference>
<dbReference type="OrthoDB" id="7211025at2"/>
<keyword evidence="2" id="KW-1185">Reference proteome</keyword>
<sequence length="62" mass="7148">MTSKRYDVRKEADGTWTVFDIFTGQPAEVGTSVFNALSSDEAVDIVHLLNWFDAKRRRQFSH</sequence>
<dbReference type="EMBL" id="PXYL01000037">
    <property type="protein sequence ID" value="PSJ51720.1"/>
    <property type="molecule type" value="Genomic_DNA"/>
</dbReference>
<dbReference type="AlphaFoldDB" id="A0A2P7RNE4"/>
<proteinExistence type="predicted"/>
<comment type="caution">
    <text evidence="1">The sequence shown here is derived from an EMBL/GenBank/DDBJ whole genome shotgun (WGS) entry which is preliminary data.</text>
</comment>
<gene>
    <name evidence="1" type="ORF">C7I85_29320</name>
</gene>
<dbReference type="RefSeq" id="WP_106727526.1">
    <property type="nucleotide sequence ID" value="NZ_PXYL01000037.1"/>
</dbReference>
<evidence type="ECO:0000313" key="1">
    <source>
        <dbReference type="EMBL" id="PSJ51720.1"/>
    </source>
</evidence>
<evidence type="ECO:0000313" key="2">
    <source>
        <dbReference type="Proteomes" id="UP000240653"/>
    </source>
</evidence>
<protein>
    <submittedName>
        <fullName evidence="1">Uncharacterized protein</fullName>
    </submittedName>
</protein>
<accession>A0A2P7RNE4</accession>
<reference evidence="1 2" key="1">
    <citation type="submission" date="2018-03" db="EMBL/GenBank/DDBJ databases">
        <title>The draft genome of Mesorhizobium soli JCM 19897.</title>
        <authorList>
            <person name="Li L."/>
            <person name="Liu L."/>
            <person name="Liang L."/>
            <person name="Wang T."/>
            <person name="Zhang X."/>
        </authorList>
    </citation>
    <scope>NUCLEOTIDE SEQUENCE [LARGE SCALE GENOMIC DNA]</scope>
    <source>
        <strain evidence="1 2">JCM 19897</strain>
    </source>
</reference>